<dbReference type="OrthoDB" id="195502at2"/>
<dbReference type="AlphaFoldDB" id="A0A1M7IQE9"/>
<keyword evidence="1" id="KW-0812">Transmembrane</keyword>
<gene>
    <name evidence="2" type="ORF">SAMN05444266_10843</name>
</gene>
<protein>
    <submittedName>
        <fullName evidence="2">Predicted membrane protein</fullName>
    </submittedName>
</protein>
<feature type="transmembrane region" description="Helical" evidence="1">
    <location>
        <begin position="12"/>
        <end position="31"/>
    </location>
</feature>
<name>A0A1M7IQE9_9BACT</name>
<accession>A0A1M7IQE9</accession>
<feature type="transmembrane region" description="Helical" evidence="1">
    <location>
        <begin position="85"/>
        <end position="108"/>
    </location>
</feature>
<evidence type="ECO:0000313" key="3">
    <source>
        <dbReference type="Proteomes" id="UP000184420"/>
    </source>
</evidence>
<feature type="transmembrane region" description="Helical" evidence="1">
    <location>
        <begin position="114"/>
        <end position="137"/>
    </location>
</feature>
<dbReference type="Pfam" id="PF10067">
    <property type="entry name" value="DUF2306"/>
    <property type="match status" value="1"/>
</dbReference>
<dbReference type="STRING" id="1419482.SAMN05444266_10843"/>
<evidence type="ECO:0000313" key="2">
    <source>
        <dbReference type="EMBL" id="SHM42567.1"/>
    </source>
</evidence>
<evidence type="ECO:0000256" key="1">
    <source>
        <dbReference type="SAM" id="Phobius"/>
    </source>
</evidence>
<organism evidence="2 3">
    <name type="scientific">Chitinophaga jiangningensis</name>
    <dbReference type="NCBI Taxonomy" id="1419482"/>
    <lineage>
        <taxon>Bacteria</taxon>
        <taxon>Pseudomonadati</taxon>
        <taxon>Bacteroidota</taxon>
        <taxon>Chitinophagia</taxon>
        <taxon>Chitinophagales</taxon>
        <taxon>Chitinophagaceae</taxon>
        <taxon>Chitinophaga</taxon>
    </lineage>
</organism>
<keyword evidence="3" id="KW-1185">Reference proteome</keyword>
<keyword evidence="1" id="KW-0472">Membrane</keyword>
<feature type="transmembrane region" description="Helical" evidence="1">
    <location>
        <begin position="181"/>
        <end position="200"/>
    </location>
</feature>
<reference evidence="2 3" key="1">
    <citation type="submission" date="2016-11" db="EMBL/GenBank/DDBJ databases">
        <authorList>
            <person name="Jaros S."/>
            <person name="Januszkiewicz K."/>
            <person name="Wedrychowicz H."/>
        </authorList>
    </citation>
    <scope>NUCLEOTIDE SEQUENCE [LARGE SCALE GENOMIC DNA]</scope>
    <source>
        <strain evidence="2 3">DSM 27406</strain>
    </source>
</reference>
<dbReference type="RefSeq" id="WP_073084845.1">
    <property type="nucleotide sequence ID" value="NZ_FRBL01000008.1"/>
</dbReference>
<feature type="transmembrane region" description="Helical" evidence="1">
    <location>
        <begin position="51"/>
        <end position="73"/>
    </location>
</feature>
<dbReference type="EMBL" id="FRBL01000008">
    <property type="protein sequence ID" value="SHM42567.1"/>
    <property type="molecule type" value="Genomic_DNA"/>
</dbReference>
<keyword evidence="1" id="KW-1133">Transmembrane helix</keyword>
<proteinExistence type="predicted"/>
<dbReference type="InterPro" id="IPR018750">
    <property type="entry name" value="DUF2306_membrane"/>
</dbReference>
<feature type="transmembrane region" description="Helical" evidence="1">
    <location>
        <begin position="149"/>
        <end position="169"/>
    </location>
</feature>
<sequence length="207" mass="24146">MEKNIRLQYSDLLPLIIWIGVFFVTWLFMHGADHYLEMTPEALGKYFKQRYFLIAHITSGGGALISGALQFWPKLRNFSWLLHRIIGYVYLLAILTSSISALVLSFTSAYHVNWAYAFTLQVWASVWITSSFIAWITAVQRQFKLHKEWMIRSYIVTVAFLVSGFLYKIPAIQQLGSFEAVTVPLFWLGWSVPLYTYEIIRSVKWKK</sequence>
<dbReference type="Proteomes" id="UP000184420">
    <property type="component" value="Unassembled WGS sequence"/>
</dbReference>